<organism evidence="1 2">
    <name type="scientific">Neurospora tetraspora</name>
    <dbReference type="NCBI Taxonomy" id="94610"/>
    <lineage>
        <taxon>Eukaryota</taxon>
        <taxon>Fungi</taxon>
        <taxon>Dikarya</taxon>
        <taxon>Ascomycota</taxon>
        <taxon>Pezizomycotina</taxon>
        <taxon>Sordariomycetes</taxon>
        <taxon>Sordariomycetidae</taxon>
        <taxon>Sordariales</taxon>
        <taxon>Sordariaceae</taxon>
        <taxon>Neurospora</taxon>
    </lineage>
</organism>
<accession>A0AAE0JJY0</accession>
<name>A0AAE0JJY0_9PEZI</name>
<protein>
    <submittedName>
        <fullName evidence="1">Uncharacterized protein</fullName>
    </submittedName>
</protein>
<gene>
    <name evidence="1" type="ORF">B0H65DRAFT_456648</name>
</gene>
<evidence type="ECO:0000313" key="2">
    <source>
        <dbReference type="Proteomes" id="UP001278500"/>
    </source>
</evidence>
<dbReference type="GeneID" id="87863461"/>
<proteinExistence type="predicted"/>
<dbReference type="Proteomes" id="UP001278500">
    <property type="component" value="Unassembled WGS sequence"/>
</dbReference>
<dbReference type="EMBL" id="JAUEPP010000002">
    <property type="protein sequence ID" value="KAK3351004.1"/>
    <property type="molecule type" value="Genomic_DNA"/>
</dbReference>
<reference evidence="1" key="2">
    <citation type="submission" date="2023-06" db="EMBL/GenBank/DDBJ databases">
        <authorList>
            <consortium name="Lawrence Berkeley National Laboratory"/>
            <person name="Haridas S."/>
            <person name="Hensen N."/>
            <person name="Bonometti L."/>
            <person name="Westerberg I."/>
            <person name="Brannstrom I.O."/>
            <person name="Guillou S."/>
            <person name="Cros-Aarteil S."/>
            <person name="Calhoun S."/>
            <person name="Kuo A."/>
            <person name="Mondo S."/>
            <person name="Pangilinan J."/>
            <person name="Riley R."/>
            <person name="Labutti K."/>
            <person name="Andreopoulos B."/>
            <person name="Lipzen A."/>
            <person name="Chen C."/>
            <person name="Yanf M."/>
            <person name="Daum C."/>
            <person name="Ng V."/>
            <person name="Clum A."/>
            <person name="Steindorff A."/>
            <person name="Ohm R."/>
            <person name="Martin F."/>
            <person name="Silar P."/>
            <person name="Natvig D."/>
            <person name="Lalanne C."/>
            <person name="Gautier V."/>
            <person name="Ament-Velasquez S.L."/>
            <person name="Kruys A."/>
            <person name="Hutchinson M.I."/>
            <person name="Powell A.J."/>
            <person name="Barry K."/>
            <person name="Miller A.N."/>
            <person name="Grigoriev I.V."/>
            <person name="Debuchy R."/>
            <person name="Gladieux P."/>
            <person name="Thoren M.H."/>
            <person name="Johannesson H."/>
        </authorList>
    </citation>
    <scope>NUCLEOTIDE SEQUENCE</scope>
    <source>
        <strain evidence="1">CBS 560.94</strain>
    </source>
</reference>
<evidence type="ECO:0000313" key="1">
    <source>
        <dbReference type="EMBL" id="KAK3351004.1"/>
    </source>
</evidence>
<keyword evidence="2" id="KW-1185">Reference proteome</keyword>
<sequence>MFVLENHPINHHSQVSANRIVDDFILNVSRPIAGILRCPLITNIMYEHDRVAPKTPNIRQNGTAVFGALDERIRKDRKDFPDRSLSSACVKHQSHSAMENTDFKGACSQPPILDYSNLEADKNTGLDPLTISNLIADKDKENCGTWDNNNACHGYHTPSHRILTLPRALGRGHFTRIALCRHGNGIWISENVVLTARLTNMCPCNRVVPA</sequence>
<dbReference type="AlphaFoldDB" id="A0AAE0JJY0"/>
<comment type="caution">
    <text evidence="1">The sequence shown here is derived from an EMBL/GenBank/DDBJ whole genome shotgun (WGS) entry which is preliminary data.</text>
</comment>
<dbReference type="RefSeq" id="XP_062684299.1">
    <property type="nucleotide sequence ID" value="XM_062826307.1"/>
</dbReference>
<reference evidence="1" key="1">
    <citation type="journal article" date="2023" name="Mol. Phylogenet. Evol.">
        <title>Genome-scale phylogeny and comparative genomics of the fungal order Sordariales.</title>
        <authorList>
            <person name="Hensen N."/>
            <person name="Bonometti L."/>
            <person name="Westerberg I."/>
            <person name="Brannstrom I.O."/>
            <person name="Guillou S."/>
            <person name="Cros-Aarteil S."/>
            <person name="Calhoun S."/>
            <person name="Haridas S."/>
            <person name="Kuo A."/>
            <person name="Mondo S."/>
            <person name="Pangilinan J."/>
            <person name="Riley R."/>
            <person name="LaButti K."/>
            <person name="Andreopoulos B."/>
            <person name="Lipzen A."/>
            <person name="Chen C."/>
            <person name="Yan M."/>
            <person name="Daum C."/>
            <person name="Ng V."/>
            <person name="Clum A."/>
            <person name="Steindorff A."/>
            <person name="Ohm R.A."/>
            <person name="Martin F."/>
            <person name="Silar P."/>
            <person name="Natvig D.O."/>
            <person name="Lalanne C."/>
            <person name="Gautier V."/>
            <person name="Ament-Velasquez S.L."/>
            <person name="Kruys A."/>
            <person name="Hutchinson M.I."/>
            <person name="Powell A.J."/>
            <person name="Barry K."/>
            <person name="Miller A.N."/>
            <person name="Grigoriev I.V."/>
            <person name="Debuchy R."/>
            <person name="Gladieux P."/>
            <person name="Hiltunen Thoren M."/>
            <person name="Johannesson H."/>
        </authorList>
    </citation>
    <scope>NUCLEOTIDE SEQUENCE</scope>
    <source>
        <strain evidence="1">CBS 560.94</strain>
    </source>
</reference>